<feature type="domain" description="Csm6 HEPN" evidence="1">
    <location>
        <begin position="259"/>
        <end position="432"/>
    </location>
</feature>
<gene>
    <name evidence="3" type="ORF">ERS852476_01845</name>
</gene>
<dbReference type="AlphaFoldDB" id="A0A174CAD0"/>
<dbReference type="InterPro" id="IPR053941">
    <property type="entry name" value="Csm6_HEPN"/>
</dbReference>
<dbReference type="InterPro" id="IPR013489">
    <property type="entry name" value="CRISPR-assoc_prot_Csm6"/>
</dbReference>
<dbReference type="RefSeq" id="WP_046438339.1">
    <property type="nucleotide sequence ID" value="NZ_CYZP01000014.1"/>
</dbReference>
<dbReference type="Pfam" id="PF22208">
    <property type="entry name" value="Cas_Csm6_CARF"/>
    <property type="match status" value="1"/>
</dbReference>
<dbReference type="InterPro" id="IPR053955">
    <property type="entry name" value="Csm6_CARF"/>
</dbReference>
<dbReference type="NCBIfam" id="TIGR02672">
    <property type="entry name" value="cas_csm6"/>
    <property type="match status" value="1"/>
</dbReference>
<feature type="domain" description="Csm6 CARF" evidence="2">
    <location>
        <begin position="71"/>
        <end position="177"/>
    </location>
</feature>
<protein>
    <submittedName>
        <fullName evidence="3">CRISPR type III-A/MTUBE-associated protein Csm6</fullName>
    </submittedName>
</protein>
<dbReference type="EMBL" id="CYZP01000014">
    <property type="protein sequence ID" value="CUO08636.1"/>
    <property type="molecule type" value="Genomic_DNA"/>
</dbReference>
<proteinExistence type="predicted"/>
<dbReference type="Pfam" id="PF09659">
    <property type="entry name" value="Cas_Csm6_HEPN"/>
    <property type="match status" value="1"/>
</dbReference>
<evidence type="ECO:0000259" key="2">
    <source>
        <dbReference type="Pfam" id="PF22208"/>
    </source>
</evidence>
<evidence type="ECO:0000313" key="3">
    <source>
        <dbReference type="EMBL" id="CUO08636.1"/>
    </source>
</evidence>
<evidence type="ECO:0000313" key="4">
    <source>
        <dbReference type="Proteomes" id="UP000095645"/>
    </source>
</evidence>
<name>A0A174CAD0_9FIRM</name>
<reference evidence="3 4" key="1">
    <citation type="submission" date="2015-09" db="EMBL/GenBank/DDBJ databases">
        <authorList>
            <consortium name="Pathogen Informatics"/>
        </authorList>
    </citation>
    <scope>NUCLEOTIDE SEQUENCE [LARGE SCALE GENOMIC DNA]</scope>
    <source>
        <strain evidence="3 4">2789STDY5834861</strain>
    </source>
</reference>
<organism evidence="3 4">
    <name type="scientific">Blautia obeum</name>
    <dbReference type="NCBI Taxonomy" id="40520"/>
    <lineage>
        <taxon>Bacteria</taxon>
        <taxon>Bacillati</taxon>
        <taxon>Bacillota</taxon>
        <taxon>Clostridia</taxon>
        <taxon>Lachnospirales</taxon>
        <taxon>Lachnospiraceae</taxon>
        <taxon>Blautia</taxon>
    </lineage>
</organism>
<dbReference type="Proteomes" id="UP000095645">
    <property type="component" value="Unassembled WGS sequence"/>
</dbReference>
<sequence length="438" mass="51789">MARKYLFSPIGNTDPIKYLYDGSMIHICRYYQPDVVYLYLSKEMMENHKKDNRYVKTLELLGEFLHHKFEIHIIENSDMIDVQQYDIFYNEFHRIIAEIEEQKDSEDILLVNMASGTPAMKSALLVMATLSEYRFLPIQVSTPQKKSNLEHEERDEYDVDANWELNMDNEETAENRCQEVKCLNLMRLLKIDMIKKHLLAYDYHAALAVGKEIKEDLSPVAYQWLETADARSLLDWTRMNRVLPENNGIITAVRGENEKKVLFEYMLALDLKVKRGEYADFIRAITPLGVDLLEIVLEQSCDIDITRYYKRNNQRIWDKNRLVGEILDILNQKFYPFRYGPVYSAHLLEIIQKKCTDTLMVQRIQELVNIEQNVRNVAAHNIVSVTPEWIKERTGKSVDDIFWILKYVCEQVKINTRKENWNSYDSMNKRIIDELDKD</sequence>
<accession>A0A174CAD0</accession>
<evidence type="ECO:0000259" key="1">
    <source>
        <dbReference type="Pfam" id="PF09659"/>
    </source>
</evidence>